<evidence type="ECO:0000313" key="2">
    <source>
        <dbReference type="EMBL" id="KKL24037.1"/>
    </source>
</evidence>
<accession>A0A0F9CCB2</accession>
<proteinExistence type="predicted"/>
<gene>
    <name evidence="2" type="ORF">LCGC14_2419350</name>
</gene>
<organism evidence="2">
    <name type="scientific">marine sediment metagenome</name>
    <dbReference type="NCBI Taxonomy" id="412755"/>
    <lineage>
        <taxon>unclassified sequences</taxon>
        <taxon>metagenomes</taxon>
        <taxon>ecological metagenomes</taxon>
    </lineage>
</organism>
<feature type="region of interest" description="Disordered" evidence="1">
    <location>
        <begin position="1"/>
        <end position="25"/>
    </location>
</feature>
<sequence>AEQYMDLEAEEVDDEDDDDDYGTDGFIVEDGSIEYESSDDELEKQEKIINNSSITKKKKLIKRSELDTELEEIEIENQFDSADKKKNITIEEKIRSFRINSKLPPPPSSSSPSIIKFTGKEEDKPGKQIIEIITNIQKWEHYNKLWSYVGEDIAAKSQKYKFPIELLEKEFMDVLKVILSLAEYMFIKNPNLDLIPLLEKDNDGNLESNNYFYNNIEIVQNWHHEYFNNYMKGILTDLKRDLEKSKYNEEAIYPFIPIWSLIDKIFETINWWQMDIRQSDKYLCSFTGRTLNKGESVYLLQIYTYKTANNNCNPQYYYISKHPTYPSLYLEQIFIFIHYRWNKRRFVTRIYNWQNKSNKFPPSIEGFNRMKIFMSEQYGLNIIRDMITEYTIYKNYFEKLISVSSNHNN</sequence>
<name>A0A0F9CCB2_9ZZZZ</name>
<evidence type="ECO:0000256" key="1">
    <source>
        <dbReference type="SAM" id="MobiDB-lite"/>
    </source>
</evidence>
<dbReference type="AlphaFoldDB" id="A0A0F9CCB2"/>
<comment type="caution">
    <text evidence="2">The sequence shown here is derived from an EMBL/GenBank/DDBJ whole genome shotgun (WGS) entry which is preliminary data.</text>
</comment>
<reference evidence="2" key="1">
    <citation type="journal article" date="2015" name="Nature">
        <title>Complex archaea that bridge the gap between prokaryotes and eukaryotes.</title>
        <authorList>
            <person name="Spang A."/>
            <person name="Saw J.H."/>
            <person name="Jorgensen S.L."/>
            <person name="Zaremba-Niedzwiedzka K."/>
            <person name="Martijn J."/>
            <person name="Lind A.E."/>
            <person name="van Eijk R."/>
            <person name="Schleper C."/>
            <person name="Guy L."/>
            <person name="Ettema T.J."/>
        </authorList>
    </citation>
    <scope>NUCLEOTIDE SEQUENCE</scope>
</reference>
<dbReference type="EMBL" id="LAZR01036744">
    <property type="protein sequence ID" value="KKL24037.1"/>
    <property type="molecule type" value="Genomic_DNA"/>
</dbReference>
<protein>
    <submittedName>
        <fullName evidence="2">Uncharacterized protein</fullName>
    </submittedName>
</protein>
<feature type="non-terminal residue" evidence="2">
    <location>
        <position position="1"/>
    </location>
</feature>
<feature type="compositionally biased region" description="Acidic residues" evidence="1">
    <location>
        <begin position="1"/>
        <end position="22"/>
    </location>
</feature>